<sequence>MLDDWIRLAKQSKNAKLKKKAVTMRTYRKGILAWYGYHLSIGKVEGINNKIKVMKRNAYGFWDERYLTLRL</sequence>
<accession>A0A2M8M9E4</accession>
<reference evidence="2 3" key="1">
    <citation type="submission" date="2017-11" db="EMBL/GenBank/DDBJ databases">
        <title>Genome sequencing of Prevotella intermedia KCOM 1779.</title>
        <authorList>
            <person name="Kook J.-K."/>
            <person name="Park S.-N."/>
            <person name="Lim Y.K."/>
        </authorList>
    </citation>
    <scope>NUCLEOTIDE SEQUENCE [LARGE SCALE GENOMIC DNA]</scope>
    <source>
        <strain evidence="2 3">KCOM 1779</strain>
    </source>
</reference>
<proteinExistence type="predicted"/>
<dbReference type="RefSeq" id="WP_100189740.1">
    <property type="nucleotide sequence ID" value="NZ_PGGD01000001.1"/>
</dbReference>
<dbReference type="Proteomes" id="UP000228641">
    <property type="component" value="Unassembled WGS sequence"/>
</dbReference>
<dbReference type="EMBL" id="PGGD01000001">
    <property type="protein sequence ID" value="PJF00841.1"/>
    <property type="molecule type" value="Genomic_DNA"/>
</dbReference>
<gene>
    <name evidence="2" type="ORF">CUB97_06065</name>
</gene>
<evidence type="ECO:0000313" key="3">
    <source>
        <dbReference type="Proteomes" id="UP000228641"/>
    </source>
</evidence>
<comment type="caution">
    <text evidence="2">The sequence shown here is derived from an EMBL/GenBank/DDBJ whole genome shotgun (WGS) entry which is preliminary data.</text>
</comment>
<evidence type="ECO:0000313" key="2">
    <source>
        <dbReference type="EMBL" id="PJF00841.1"/>
    </source>
</evidence>
<protein>
    <recommendedName>
        <fullName evidence="1">Transposase IS204/IS1001/IS1096/IS1165 DDE domain-containing protein</fullName>
    </recommendedName>
</protein>
<name>A0A2M8M9E4_PREIN</name>
<feature type="domain" description="Transposase IS204/IS1001/IS1096/IS1165 DDE" evidence="1">
    <location>
        <begin position="2"/>
        <end position="70"/>
    </location>
</feature>
<dbReference type="AlphaFoldDB" id="A0A2M8M9E4"/>
<evidence type="ECO:0000259" key="1">
    <source>
        <dbReference type="Pfam" id="PF01610"/>
    </source>
</evidence>
<dbReference type="Pfam" id="PF01610">
    <property type="entry name" value="DDE_Tnp_ISL3"/>
    <property type="match status" value="1"/>
</dbReference>
<organism evidence="2 3">
    <name type="scientific">Prevotella intermedia</name>
    <dbReference type="NCBI Taxonomy" id="28131"/>
    <lineage>
        <taxon>Bacteria</taxon>
        <taxon>Pseudomonadati</taxon>
        <taxon>Bacteroidota</taxon>
        <taxon>Bacteroidia</taxon>
        <taxon>Bacteroidales</taxon>
        <taxon>Prevotellaceae</taxon>
        <taxon>Prevotella</taxon>
    </lineage>
</organism>
<dbReference type="InterPro" id="IPR002560">
    <property type="entry name" value="Transposase_DDE"/>
</dbReference>